<gene>
    <name evidence="4" type="ORF">H6G83_04260</name>
</gene>
<evidence type="ECO:0000259" key="3">
    <source>
        <dbReference type="PROSITE" id="PS51206"/>
    </source>
</evidence>
<name>A0ABR8D273_9NOST</name>
<proteinExistence type="predicted"/>
<dbReference type="EMBL" id="JACJSG010000004">
    <property type="protein sequence ID" value="MBD2499838.1"/>
    <property type="molecule type" value="Genomic_DNA"/>
</dbReference>
<dbReference type="InterPro" id="IPR027417">
    <property type="entry name" value="P-loop_NTPase"/>
</dbReference>
<dbReference type="PROSITE" id="PS51206">
    <property type="entry name" value="SF3_HELICASE_1"/>
    <property type="match status" value="1"/>
</dbReference>
<keyword evidence="2" id="KW-0067">ATP-binding</keyword>
<keyword evidence="5" id="KW-1185">Reference proteome</keyword>
<accession>A0ABR8D273</accession>
<dbReference type="Gene3D" id="3.40.50.300">
    <property type="entry name" value="P-loop containing nucleotide triphosphate hydrolases"/>
    <property type="match status" value="1"/>
</dbReference>
<evidence type="ECO:0000313" key="5">
    <source>
        <dbReference type="Proteomes" id="UP000661112"/>
    </source>
</evidence>
<feature type="domain" description="SF3 helicase" evidence="3">
    <location>
        <begin position="498"/>
        <end position="649"/>
    </location>
</feature>
<dbReference type="RefSeq" id="WP_190467456.1">
    <property type="nucleotide sequence ID" value="NZ_JACJSG010000004.1"/>
</dbReference>
<evidence type="ECO:0000256" key="1">
    <source>
        <dbReference type="ARBA" id="ARBA00022741"/>
    </source>
</evidence>
<protein>
    <recommendedName>
        <fullName evidence="3">SF3 helicase domain-containing protein</fullName>
    </recommendedName>
</protein>
<dbReference type="Pfam" id="PF08706">
    <property type="entry name" value="D5_N"/>
    <property type="match status" value="1"/>
</dbReference>
<evidence type="ECO:0000313" key="4">
    <source>
        <dbReference type="EMBL" id="MBD2499838.1"/>
    </source>
</evidence>
<keyword evidence="1" id="KW-0547">Nucleotide-binding</keyword>
<dbReference type="Proteomes" id="UP000661112">
    <property type="component" value="Unassembled WGS sequence"/>
</dbReference>
<comment type="caution">
    <text evidence="4">The sequence shown here is derived from an EMBL/GenBank/DDBJ whole genome shotgun (WGS) entry which is preliminary data.</text>
</comment>
<dbReference type="InterPro" id="IPR014015">
    <property type="entry name" value="Helicase_SF3_DNA-vir"/>
</dbReference>
<evidence type="ECO:0000256" key="2">
    <source>
        <dbReference type="ARBA" id="ARBA00022840"/>
    </source>
</evidence>
<reference evidence="4 5" key="1">
    <citation type="journal article" date="2020" name="ISME J.">
        <title>Comparative genomics reveals insights into cyanobacterial evolution and habitat adaptation.</title>
        <authorList>
            <person name="Chen M.Y."/>
            <person name="Teng W.K."/>
            <person name="Zhao L."/>
            <person name="Hu C.X."/>
            <person name="Zhou Y.K."/>
            <person name="Han B.P."/>
            <person name="Song L.R."/>
            <person name="Shu W.S."/>
        </authorList>
    </citation>
    <scope>NUCLEOTIDE SEQUENCE [LARGE SCALE GENOMIC DNA]</scope>
    <source>
        <strain evidence="4 5">FACHB-119</strain>
    </source>
</reference>
<dbReference type="SUPFAM" id="SSF52540">
    <property type="entry name" value="P-loop containing nucleoside triphosphate hydrolases"/>
    <property type="match status" value="1"/>
</dbReference>
<sequence length="1022" mass="114019">MINKLPVFSIFDHLDKLNVLKQTRSEIIAYCPVCGDNNLKITLNGKHAGRYACYSGGCTSEQIREAIAPLSEALENAGIKSYRGSGKRGNLRVINSPVKVYKPAPLPEGEIVLAELPEVPETLPAIQKGLNTEITYQYSCDQWIIRTDYYKETGERARKTTKPWHVNADGKNVNSKGDNPWPIYRLSEVEEFASGKWVLGVEGEKSVEAARFLQLCAITWMGSAWAEVDLVGGLMALKKAGVVGLVYLPDNDAPGEKKAQAIANAAAKTQFPCLILNPLELYADMPEKGDIADWVSANGDWTREQFIERMNWLIGATSERLPSTIEDREDLGGGDGSKPFVESWCESQFSDLIAEKYRDQLAWNVQEEQWYRYSESIDGIWGNETSDAVELICETEIKPYKYQFADSHGRPHPISQKFTSGVERKLRAKLAVKEWNEIKGLIPLTNGVLNPQTFELAEHCPGNRLTWCLPYNYIAIATCQPILDWFNSQVGDPGTIQVLRAYLYAIATGKYEWQQYLEVIGKGGTGKGTFTRMAQALIGFHNTHSTKLQKLEGSNFESSSLKGKRLCVITDSERFAGEVSILKAATGSDLLPYERKFKQSTSGFIYEGMILVAANEPISSADYTSGLERRRITVRFDNQVERKNQRTLLDFRGTGEMFGEFSEYIPGLLNWVLGIGESCARELLRNHCEASDALNQEKAIMLTETNPLAAWADDCLIADESAKTYVGIVQKIRRTISDTGSSESWEEYRNVDSWLYANYAKFSDQTGTKSLSQKRFTNLLFDLLSAQLKLPAIAKSRDRNGSFFVGVRLRNDCDNELLPLVTGMCDFTQKTSDSSTDVSECDGSCDGSVMGHVTAEAIAQQACDGCDGKNQNCLVTNENMNNYLSTNCDSTEILRELFDPSQPITGDEGKTSETSTVQSCDGLVTAENDPSQVVEDKFAEMVQNFPLGHWVTYTDNKLGFEQNYIAQITKHLQLGFNKEPKLILDGRNKSSFYGSVNPDYCQLMSRIEMLELGLSIILPKDK</sequence>
<dbReference type="InterPro" id="IPR014818">
    <property type="entry name" value="Phage/plasmid_primase_P4_C"/>
</dbReference>
<organism evidence="4 5">
    <name type="scientific">Anabaena azotica FACHB-119</name>
    <dbReference type="NCBI Taxonomy" id="947527"/>
    <lineage>
        <taxon>Bacteria</taxon>
        <taxon>Bacillati</taxon>
        <taxon>Cyanobacteriota</taxon>
        <taxon>Cyanophyceae</taxon>
        <taxon>Nostocales</taxon>
        <taxon>Nostocaceae</taxon>
        <taxon>Anabaena</taxon>
        <taxon>Anabaena azotica</taxon>
    </lineage>
</organism>
<dbReference type="InterPro" id="IPR045455">
    <property type="entry name" value="NrS-1_pol-like_helicase"/>
</dbReference>
<dbReference type="Pfam" id="PF19263">
    <property type="entry name" value="DUF5906"/>
    <property type="match status" value="1"/>
</dbReference>